<dbReference type="GO" id="GO:0009313">
    <property type="term" value="P:oligosaccharide catabolic process"/>
    <property type="evidence" value="ECO:0007669"/>
    <property type="project" value="TreeGrafter"/>
</dbReference>
<dbReference type="EMBL" id="WNVC01001257">
    <property type="protein sequence ID" value="MDZ5001308.1"/>
    <property type="molecule type" value="Genomic_DNA"/>
</dbReference>
<accession>A0AAW9IAK9</accession>
<dbReference type="Proteomes" id="UP001291306">
    <property type="component" value="Unassembled WGS sequence"/>
</dbReference>
<dbReference type="PANTHER" id="PTHR46017">
    <property type="entry name" value="ALPHA-MANNOSIDASE 2C1"/>
    <property type="match status" value="1"/>
</dbReference>
<dbReference type="GO" id="GO:0006013">
    <property type="term" value="P:mannose metabolic process"/>
    <property type="evidence" value="ECO:0007669"/>
    <property type="project" value="InterPro"/>
</dbReference>
<evidence type="ECO:0000313" key="2">
    <source>
        <dbReference type="EMBL" id="MDZ5001308.1"/>
    </source>
</evidence>
<dbReference type="PANTHER" id="PTHR46017:SF2">
    <property type="entry name" value="MANNOSYLGLYCERATE HYDROLASE"/>
    <property type="match status" value="1"/>
</dbReference>
<protein>
    <submittedName>
        <fullName evidence="2">Alpha-mannosidase</fullName>
    </submittedName>
</protein>
<evidence type="ECO:0000313" key="3">
    <source>
        <dbReference type="Proteomes" id="UP001291306"/>
    </source>
</evidence>
<dbReference type="InterPro" id="IPR027291">
    <property type="entry name" value="Glyco_hydro_38_N_sf"/>
</dbReference>
<proteinExistence type="predicted"/>
<reference evidence="2" key="1">
    <citation type="submission" date="2019-11" db="EMBL/GenBank/DDBJ databases">
        <title>Characterization of Clostridium perfringens isolates from swine manure treated agricultural soils.</title>
        <authorList>
            <person name="Wushke S.T."/>
        </authorList>
    </citation>
    <scope>NUCLEOTIDE SEQUENCE</scope>
    <source>
        <strain evidence="2">X26</strain>
    </source>
</reference>
<feature type="domain" description="Glycoside hydrolase family 38 N-terminal" evidence="1">
    <location>
        <begin position="1"/>
        <end position="130"/>
    </location>
</feature>
<feature type="non-terminal residue" evidence="2">
    <location>
        <position position="139"/>
    </location>
</feature>
<name>A0AAW9IAK9_CLOPF</name>
<dbReference type="InterPro" id="IPR011330">
    <property type="entry name" value="Glyco_hydro/deAcase_b/a-brl"/>
</dbReference>
<gene>
    <name evidence="2" type="ORF">GNF79_20080</name>
</gene>
<dbReference type="SUPFAM" id="SSF88713">
    <property type="entry name" value="Glycoside hydrolase/deacetylase"/>
    <property type="match status" value="1"/>
</dbReference>
<dbReference type="Pfam" id="PF01074">
    <property type="entry name" value="Glyco_hydro_38N"/>
    <property type="match status" value="1"/>
</dbReference>
<dbReference type="InterPro" id="IPR000602">
    <property type="entry name" value="Glyco_hydro_38_N"/>
</dbReference>
<dbReference type="GO" id="GO:0004559">
    <property type="term" value="F:alpha-mannosidase activity"/>
    <property type="evidence" value="ECO:0007669"/>
    <property type="project" value="InterPro"/>
</dbReference>
<feature type="non-terminal residue" evidence="2">
    <location>
        <position position="1"/>
    </location>
</feature>
<dbReference type="AlphaFoldDB" id="A0AAW9IAK9"/>
<organism evidence="2 3">
    <name type="scientific">Clostridium perfringens</name>
    <dbReference type="NCBI Taxonomy" id="1502"/>
    <lineage>
        <taxon>Bacteria</taxon>
        <taxon>Bacillati</taxon>
        <taxon>Bacillota</taxon>
        <taxon>Clostridia</taxon>
        <taxon>Eubacteriales</taxon>
        <taxon>Clostridiaceae</taxon>
        <taxon>Clostridium</taxon>
    </lineage>
</organism>
<evidence type="ECO:0000259" key="1">
    <source>
        <dbReference type="Pfam" id="PF01074"/>
    </source>
</evidence>
<comment type="caution">
    <text evidence="2">The sequence shown here is derived from an EMBL/GenBank/DDBJ whole genome shotgun (WGS) entry which is preliminary data.</text>
</comment>
<dbReference type="Gene3D" id="3.20.110.10">
    <property type="entry name" value="Glycoside hydrolase 38, N terminal domain"/>
    <property type="match status" value="1"/>
</dbReference>
<sequence length="139" mass="15636">VGPWYTQTDSLLVNKESIIRNLLYGTRLGNKLGHSMKVGYLPDIFGQNQYLPSIFKGFDIENSVLQRGVYTDELKGNLNFKWTSPDGETVKANNIFLGYGPGKFLSSDKEYIEEKLMPMLKKLEDLNKDSDNLLLPAGG</sequence>